<sequence length="564" mass="64394">MNPINKLWEGPPKIVFALDIGIKYTQVACSFLRSGEDISLRRVTQWPGREFPMRYGNVATAVYYDSNNKMMATGDETSLPDIQDRAEDNGWKLVRHFPQHLYRPSLQEHLPEREELPTGLSLETVYADYIKYLMKHARQYFFDFSLDGEIVWSRYSKDMTIAFTVPYSWSFREHGFLRDAFLEAQPEFTGSFRHFDGFTIVRMGWSTIMDGVKKYLKETLGGHLEDREEVDEYATKGTMDFEWKRTFGQFALGKQYHIEIAGPRFHRPRMNIRRGRMILQRCGAFANLHVFVVVYLGKFSEDLQSSFDPCINAITTEVDAQVSANGHNVKLIITLGDLTESPYLKQTLAQKLQTSGSKCDIYSSELGNIRNTSCGAVVWAAFHNNLSPMTVAPGLSFGILIGERFDQSNPDHQGRKVYVGHGGFGVVANRWSEVGKAVELTNGKPNLRRRLVRTLKGSRGTSPGTQIFRCDIWGYMGSLGAEGENASWAKDENGRINKGFRNLCRIEVDLGVWSGTLTQKYTRNKPRDAVEFDLVIEPSESCYHAYIEWKEEEHLKRSKPTLLQ</sequence>
<gene>
    <name evidence="1" type="ORF">RDB_LOCUS120060</name>
</gene>
<evidence type="ECO:0000313" key="2">
    <source>
        <dbReference type="Proteomes" id="UP000663846"/>
    </source>
</evidence>
<dbReference type="EMBL" id="CAJMWS010000339">
    <property type="protein sequence ID" value="CAE6435652.1"/>
    <property type="molecule type" value="Genomic_DNA"/>
</dbReference>
<dbReference type="PANTHER" id="PTHR14187:SF5">
    <property type="entry name" value="HEAT SHOCK 70 KDA PROTEIN 12A"/>
    <property type="match status" value="1"/>
</dbReference>
<evidence type="ECO:0000313" key="1">
    <source>
        <dbReference type="EMBL" id="CAE6435652.1"/>
    </source>
</evidence>
<dbReference type="AlphaFoldDB" id="A0A8H3AS13"/>
<dbReference type="Gene3D" id="3.30.420.40">
    <property type="match status" value="1"/>
</dbReference>
<accession>A0A8H3AS13</accession>
<protein>
    <submittedName>
        <fullName evidence="1">Uncharacterized protein</fullName>
    </submittedName>
</protein>
<dbReference type="Proteomes" id="UP000663846">
    <property type="component" value="Unassembled WGS sequence"/>
</dbReference>
<organism evidence="1 2">
    <name type="scientific">Rhizoctonia solani</name>
    <dbReference type="NCBI Taxonomy" id="456999"/>
    <lineage>
        <taxon>Eukaryota</taxon>
        <taxon>Fungi</taxon>
        <taxon>Dikarya</taxon>
        <taxon>Basidiomycota</taxon>
        <taxon>Agaricomycotina</taxon>
        <taxon>Agaricomycetes</taxon>
        <taxon>Cantharellales</taxon>
        <taxon>Ceratobasidiaceae</taxon>
        <taxon>Rhizoctonia</taxon>
    </lineage>
</organism>
<name>A0A8H3AS13_9AGAM</name>
<comment type="caution">
    <text evidence="1">The sequence shown here is derived from an EMBL/GenBank/DDBJ whole genome shotgun (WGS) entry which is preliminary data.</text>
</comment>
<reference evidence="1" key="1">
    <citation type="submission" date="2021-01" db="EMBL/GenBank/DDBJ databases">
        <authorList>
            <person name="Kaushik A."/>
        </authorList>
    </citation>
    <scope>NUCLEOTIDE SEQUENCE</scope>
    <source>
        <strain evidence="1">AG1-1C</strain>
    </source>
</reference>
<proteinExistence type="predicted"/>
<dbReference type="PANTHER" id="PTHR14187">
    <property type="entry name" value="ALPHA KINASE/ELONGATION FACTOR 2 KINASE"/>
    <property type="match status" value="1"/>
</dbReference>